<keyword evidence="1" id="KW-0812">Transmembrane</keyword>
<dbReference type="Pfam" id="PF10099">
    <property type="entry name" value="RskA_C"/>
    <property type="match status" value="1"/>
</dbReference>
<reference evidence="3 4" key="1">
    <citation type="submission" date="2017-05" db="EMBL/GenBank/DDBJ databases">
        <title>Polyphasic characterization of four soil-derived phenanthrene-degrading Acidovorax strains and proposal of Acidovorax phenanthrenivorans sp. nov.</title>
        <authorList>
            <person name="Singleton D.R."/>
            <person name="Lee J."/>
            <person name="Dickey A.N."/>
            <person name="Stroud A."/>
            <person name="Scholl E.H."/>
            <person name="Wright F.A."/>
            <person name="Aitken M.D."/>
        </authorList>
    </citation>
    <scope>NUCLEOTIDE SEQUENCE [LARGE SCALE GENOMIC DNA]</scope>
    <source>
        <strain evidence="3">NA3</strain>
    </source>
</reference>
<dbReference type="InterPro" id="IPR018764">
    <property type="entry name" value="RskA_C"/>
</dbReference>
<dbReference type="AlphaFoldDB" id="A0A240U3V7"/>
<dbReference type="KEGG" id="acin:CBP34_10845"/>
<keyword evidence="1" id="KW-1133">Transmembrane helix</keyword>
<evidence type="ECO:0000259" key="2">
    <source>
        <dbReference type="Pfam" id="PF10099"/>
    </source>
</evidence>
<sequence length="177" mass="18890">MPDTPSITPPPSAPARSGVSAWWRALAIFLMVVLLIAWAASASMVEQLKAQIAHLQAKVTTVAQVQYLSVLLDDKQLPALLVTADVQGSVLQLQRLNEVREGREDSMQLWALDGDKPPRSLGVITSTYKTLQLPASAAALAGVQELAISVEDKGGAAQGRGPRLPYLFRGGLVKKAL</sequence>
<feature type="transmembrane region" description="Helical" evidence="1">
    <location>
        <begin position="20"/>
        <end position="40"/>
    </location>
</feature>
<gene>
    <name evidence="3" type="ORF">CBP34_10845</name>
</gene>
<proteinExistence type="predicted"/>
<feature type="domain" description="Anti-sigma K factor RskA C-terminal" evidence="2">
    <location>
        <begin position="27"/>
        <end position="159"/>
    </location>
</feature>
<name>A0A240U3V7_9BURK</name>
<dbReference type="RefSeq" id="WP_094098037.1">
    <property type="nucleotide sequence ID" value="NZ_CP021361.1"/>
</dbReference>
<keyword evidence="1" id="KW-0472">Membrane</keyword>
<evidence type="ECO:0000313" key="4">
    <source>
        <dbReference type="Proteomes" id="UP000194432"/>
    </source>
</evidence>
<dbReference type="EMBL" id="CP021361">
    <property type="protein sequence ID" value="ART52050.1"/>
    <property type="molecule type" value="Genomic_DNA"/>
</dbReference>
<dbReference type="Proteomes" id="UP000194432">
    <property type="component" value="Chromosome 1"/>
</dbReference>
<accession>A0A240U3V7</accession>
<protein>
    <recommendedName>
        <fullName evidence="2">Anti-sigma K factor RskA C-terminal domain-containing protein</fullName>
    </recommendedName>
</protein>
<evidence type="ECO:0000256" key="1">
    <source>
        <dbReference type="SAM" id="Phobius"/>
    </source>
</evidence>
<dbReference type="GO" id="GO:0005886">
    <property type="term" value="C:plasma membrane"/>
    <property type="evidence" value="ECO:0007669"/>
    <property type="project" value="InterPro"/>
</dbReference>
<keyword evidence="4" id="KW-1185">Reference proteome</keyword>
<evidence type="ECO:0000313" key="3">
    <source>
        <dbReference type="EMBL" id="ART52050.1"/>
    </source>
</evidence>
<organism evidence="3 4">
    <name type="scientific">Acidovorax carolinensis</name>
    <dbReference type="NCBI Taxonomy" id="553814"/>
    <lineage>
        <taxon>Bacteria</taxon>
        <taxon>Pseudomonadati</taxon>
        <taxon>Pseudomonadota</taxon>
        <taxon>Betaproteobacteria</taxon>
        <taxon>Burkholderiales</taxon>
        <taxon>Comamonadaceae</taxon>
        <taxon>Acidovorax</taxon>
    </lineage>
</organism>